<evidence type="ECO:0000313" key="3">
    <source>
        <dbReference type="EMBL" id="PSS02250.1"/>
    </source>
</evidence>
<feature type="compositionally biased region" description="Acidic residues" evidence="1">
    <location>
        <begin position="22"/>
        <end position="33"/>
    </location>
</feature>
<organism evidence="3 4">
    <name type="scientific">Coniella lustricola</name>
    <dbReference type="NCBI Taxonomy" id="2025994"/>
    <lineage>
        <taxon>Eukaryota</taxon>
        <taxon>Fungi</taxon>
        <taxon>Dikarya</taxon>
        <taxon>Ascomycota</taxon>
        <taxon>Pezizomycotina</taxon>
        <taxon>Sordariomycetes</taxon>
        <taxon>Sordariomycetidae</taxon>
        <taxon>Diaporthales</taxon>
        <taxon>Schizoparmaceae</taxon>
        <taxon>Coniella</taxon>
    </lineage>
</organism>
<dbReference type="Proteomes" id="UP000241462">
    <property type="component" value="Unassembled WGS sequence"/>
</dbReference>
<feature type="region of interest" description="Disordered" evidence="1">
    <location>
        <begin position="1"/>
        <end position="115"/>
    </location>
</feature>
<evidence type="ECO:0000313" key="4">
    <source>
        <dbReference type="Proteomes" id="UP000241462"/>
    </source>
</evidence>
<dbReference type="PROSITE" id="PS50802">
    <property type="entry name" value="OTU"/>
    <property type="match status" value="1"/>
</dbReference>
<sequence length="467" mass="51904">MSEDDGSGSGKGAKAGKAGGDGNEDGDSGEDNDDGNKATKTIVMLDSDDDEDDGTKIIARAPTAKRKGKAGSKAAQKGKSGVKRGKKYPTKNNGGNNDDDKDGKPSKAKPIAKKATLEDHQFYGLPATASAQDIRLKLYFQDRTTNIGEYPHPAIGSRFNFDQLIKELNIDVVQQSLIERHEAYAAHKTLHCRTLETSLTDHWLKNPVPDASLLRGFPMMEEVVFFRSANDKGCASDCYWKAVAQHMYGNYGYSMRVKAEHLEFFTAVLLDDTHPRYADYNTLNKTFVDSQVTFGGKAAPTRVNLYQQMRVPRVWTSDAMFQVTADLYNLFIVNYRLDARDAPTRFKKKKTKLLYAGAPIMYGSYNARHVFFLYVDNNHYQPMTPNDFFASEFQTPRPTFDSTFGYESTTRRIEKAQRLSTSHPWRLNTATPGLEIGNGAPSHLMGPDKRAIRAVLTGDPMGTGDLA</sequence>
<dbReference type="InterPro" id="IPR003323">
    <property type="entry name" value="OTU_dom"/>
</dbReference>
<gene>
    <name evidence="3" type="ORF">BD289DRAFT_422258</name>
</gene>
<name>A0A2T3AKR4_9PEZI</name>
<dbReference type="CDD" id="cd22744">
    <property type="entry name" value="OTU"/>
    <property type="match status" value="1"/>
</dbReference>
<reference evidence="3 4" key="1">
    <citation type="journal article" date="2018" name="Mycol. Prog.">
        <title>Coniella lustricola, a new species from submerged detritus.</title>
        <authorList>
            <person name="Raudabaugh D.B."/>
            <person name="Iturriaga T."/>
            <person name="Carver A."/>
            <person name="Mondo S."/>
            <person name="Pangilinan J."/>
            <person name="Lipzen A."/>
            <person name="He G."/>
            <person name="Amirebrahimi M."/>
            <person name="Grigoriev I.V."/>
            <person name="Miller A.N."/>
        </authorList>
    </citation>
    <scope>NUCLEOTIDE SEQUENCE [LARGE SCALE GENOMIC DNA]</scope>
    <source>
        <strain evidence="3 4">B22-T-1</strain>
    </source>
</reference>
<feature type="domain" description="OTU" evidence="2">
    <location>
        <begin position="227"/>
        <end position="386"/>
    </location>
</feature>
<evidence type="ECO:0000256" key="1">
    <source>
        <dbReference type="SAM" id="MobiDB-lite"/>
    </source>
</evidence>
<accession>A0A2T3AKR4</accession>
<evidence type="ECO:0000259" key="2">
    <source>
        <dbReference type="PROSITE" id="PS50802"/>
    </source>
</evidence>
<dbReference type="OrthoDB" id="3540583at2759"/>
<protein>
    <recommendedName>
        <fullName evidence="2">OTU domain-containing protein</fullName>
    </recommendedName>
</protein>
<keyword evidence="4" id="KW-1185">Reference proteome</keyword>
<dbReference type="AlphaFoldDB" id="A0A2T3AKR4"/>
<dbReference type="InParanoid" id="A0A2T3AKR4"/>
<dbReference type="EMBL" id="KZ678378">
    <property type="protein sequence ID" value="PSS02250.1"/>
    <property type="molecule type" value="Genomic_DNA"/>
</dbReference>
<feature type="compositionally biased region" description="Gly residues" evidence="1">
    <location>
        <begin position="7"/>
        <end position="21"/>
    </location>
</feature>
<feature type="compositionally biased region" description="Basic residues" evidence="1">
    <location>
        <begin position="80"/>
        <end position="89"/>
    </location>
</feature>
<proteinExistence type="predicted"/>